<protein>
    <submittedName>
        <fullName evidence="1">Uncharacterized protein</fullName>
    </submittedName>
</protein>
<name>A0A418T7A2_9RHOB</name>
<evidence type="ECO:0000313" key="2">
    <source>
        <dbReference type="Proteomes" id="UP000284202"/>
    </source>
</evidence>
<accession>A0A418T7A2</accession>
<organism evidence="1 2">
    <name type="scientific">Paracoccus onubensis</name>
    <dbReference type="NCBI Taxonomy" id="1675788"/>
    <lineage>
        <taxon>Bacteria</taxon>
        <taxon>Pseudomonadati</taxon>
        <taxon>Pseudomonadota</taxon>
        <taxon>Alphaproteobacteria</taxon>
        <taxon>Rhodobacterales</taxon>
        <taxon>Paracoccaceae</taxon>
        <taxon>Paracoccus</taxon>
    </lineage>
</organism>
<dbReference type="Proteomes" id="UP000284202">
    <property type="component" value="Unassembled WGS sequence"/>
</dbReference>
<proteinExistence type="predicted"/>
<dbReference type="AlphaFoldDB" id="A0A418T7A2"/>
<comment type="caution">
    <text evidence="1">The sequence shown here is derived from an EMBL/GenBank/DDBJ whole genome shotgun (WGS) entry which is preliminary data.</text>
</comment>
<dbReference type="RefSeq" id="WP_119744700.1">
    <property type="nucleotide sequence ID" value="NZ_QZCG01000001.1"/>
</dbReference>
<keyword evidence="2" id="KW-1185">Reference proteome</keyword>
<sequence length="210" mass="22235">MTNLASLRANPAQVLSSTKFVVDALSFAGQSAGPCRLFSTSREDGVIRLNWGAVQEGANPDYYFPFQPNGVGSVTVPKDAPNGTIVVTGAMNGCGLVVNETQAPDNNGQDKNFLNFHHDANCASLVGQNKVTGKTLLELTPANYMTRGVGSSRCDPKDGGGMGRSFQHHLITVKANDMWTVLNFGVIVGPGQTSPVVDTYQDGQSAFLIL</sequence>
<dbReference type="OrthoDB" id="6983606at2"/>
<gene>
    <name evidence="1" type="ORF">D3P04_00045</name>
</gene>
<evidence type="ECO:0000313" key="1">
    <source>
        <dbReference type="EMBL" id="RJE89091.1"/>
    </source>
</evidence>
<reference evidence="2" key="1">
    <citation type="submission" date="2018-09" db="EMBL/GenBank/DDBJ databases">
        <title>Acidovorax cavernicola nov. sp. isolated from Gruta de las Maravillas (Aracena, Spain).</title>
        <authorList>
            <person name="Jurado V."/>
            <person name="Gutierrez-Patricio S."/>
            <person name="Gonzalez-Pimentel J.L."/>
            <person name="Miller A.Z."/>
            <person name="Laiz L."/>
            <person name="Saiz-Jimenez C."/>
        </authorList>
    </citation>
    <scope>NUCLEOTIDE SEQUENCE [LARGE SCALE GENOMIC DNA]</scope>
    <source>
        <strain evidence="2">1011MAR3C25</strain>
    </source>
</reference>
<dbReference type="EMBL" id="QZCG01000001">
    <property type="protein sequence ID" value="RJE89091.1"/>
    <property type="molecule type" value="Genomic_DNA"/>
</dbReference>